<dbReference type="Gene3D" id="3.40.30.10">
    <property type="entry name" value="Glutaredoxin"/>
    <property type="match status" value="1"/>
</dbReference>
<dbReference type="AlphaFoldDB" id="A0A168BLA8"/>
<dbReference type="CDD" id="cd03062">
    <property type="entry name" value="TRX_Fd_Sucrase"/>
    <property type="match status" value="1"/>
</dbReference>
<evidence type="ECO:0000256" key="1">
    <source>
        <dbReference type="SAM" id="MobiDB-lite"/>
    </source>
</evidence>
<dbReference type="Pfam" id="PF06999">
    <property type="entry name" value="Suc_Fer-like"/>
    <property type="match status" value="1"/>
</dbReference>
<proteinExistence type="predicted"/>
<dbReference type="GeneID" id="30018529"/>
<dbReference type="PANTHER" id="PTHR31902">
    <property type="entry name" value="ACTIN PATCHES DISTAL PROTEIN 1"/>
    <property type="match status" value="1"/>
</dbReference>
<dbReference type="OrthoDB" id="10253744at2759"/>
<sequence length="364" mass="39432">MAPATAKSRTKPVKQKMAVSFKSLMSSVLGRGADGGPTPILELFPKTDPAVDGDECLHDCEGCSVKYPRNFKVETEDDLYGHVKEWATHAIVATSKSDWVRDSADEKGSVMQAIDNAPHKPSNGKMKLSASNMPTPNDTTDYSEPTTVLLLPAFVLVRNVQPANVSQLITDVVSKSPTNTSPMAPFALPASVPSAAPGTIPDLVTADCPHSAVILLCSQKTRDARCGQSAPLLRKEFERHLRPLGLARDLHDERPGGVGIYFIDHVGGHKYSANVMIYRRANAFGHDQLPEKAAGNETQGNGEATPTTTTPTPDMGAAQCMWLARVRPEDCENIVRYTILKGRLVKPESQLRGGFDRCKGLMSW</sequence>
<comment type="caution">
    <text evidence="2">The sequence shown here is derived from an EMBL/GenBank/DDBJ whole genome shotgun (WGS) entry which is preliminary data.</text>
</comment>
<organism evidence="2 3">
    <name type="scientific">Cordyceps fumosorosea (strain ARSEF 2679)</name>
    <name type="common">Isaria fumosorosea</name>
    <dbReference type="NCBI Taxonomy" id="1081104"/>
    <lineage>
        <taxon>Eukaryota</taxon>
        <taxon>Fungi</taxon>
        <taxon>Dikarya</taxon>
        <taxon>Ascomycota</taxon>
        <taxon>Pezizomycotina</taxon>
        <taxon>Sordariomycetes</taxon>
        <taxon>Hypocreomycetidae</taxon>
        <taxon>Hypocreales</taxon>
        <taxon>Cordycipitaceae</taxon>
        <taxon>Cordyceps</taxon>
    </lineage>
</organism>
<reference evidence="2 3" key="1">
    <citation type="journal article" date="2016" name="Genome Biol. Evol.">
        <title>Divergent and convergent evolution of fungal pathogenicity.</title>
        <authorList>
            <person name="Shang Y."/>
            <person name="Xiao G."/>
            <person name="Zheng P."/>
            <person name="Cen K."/>
            <person name="Zhan S."/>
            <person name="Wang C."/>
        </authorList>
    </citation>
    <scope>NUCLEOTIDE SEQUENCE [LARGE SCALE GENOMIC DNA]</scope>
    <source>
        <strain evidence="2 3">ARSEF 2679</strain>
    </source>
</reference>
<dbReference type="InterPro" id="IPR009737">
    <property type="entry name" value="Aim32/Apd1-like"/>
</dbReference>
<dbReference type="PANTHER" id="PTHR31902:SF14">
    <property type="entry name" value="ACTIN PATCHES DISTAL PROTEIN 1"/>
    <property type="match status" value="1"/>
</dbReference>
<dbReference type="Proteomes" id="UP000076744">
    <property type="component" value="Unassembled WGS sequence"/>
</dbReference>
<evidence type="ECO:0000313" key="3">
    <source>
        <dbReference type="Proteomes" id="UP000076744"/>
    </source>
</evidence>
<protein>
    <submittedName>
        <fullName evidence="2">Sucraseferredoxin-like protein</fullName>
    </submittedName>
</protein>
<dbReference type="EMBL" id="AZHB01000004">
    <property type="protein sequence ID" value="OAA70263.1"/>
    <property type="molecule type" value="Genomic_DNA"/>
</dbReference>
<dbReference type="STRING" id="1081104.A0A168BLA8"/>
<keyword evidence="3" id="KW-1185">Reference proteome</keyword>
<dbReference type="RefSeq" id="XP_018706550.1">
    <property type="nucleotide sequence ID" value="XM_018845843.1"/>
</dbReference>
<name>A0A168BLA8_CORFA</name>
<dbReference type="InterPro" id="IPR036249">
    <property type="entry name" value="Thioredoxin-like_sf"/>
</dbReference>
<dbReference type="SUPFAM" id="SSF52833">
    <property type="entry name" value="Thioredoxin-like"/>
    <property type="match status" value="1"/>
</dbReference>
<evidence type="ECO:0000313" key="2">
    <source>
        <dbReference type="EMBL" id="OAA70263.1"/>
    </source>
</evidence>
<accession>A0A168BLA8</accession>
<feature type="region of interest" description="Disordered" evidence="1">
    <location>
        <begin position="291"/>
        <end position="314"/>
    </location>
</feature>
<gene>
    <name evidence="2" type="ORF">ISF_02237</name>
</gene>